<keyword evidence="7" id="KW-1185">Reference proteome</keyword>
<dbReference type="Pfam" id="PF00642">
    <property type="entry name" value="zf-CCCH"/>
    <property type="match status" value="1"/>
</dbReference>
<dbReference type="AlphaFoldDB" id="A0A0N1PD67"/>
<evidence type="ECO:0000313" key="6">
    <source>
        <dbReference type="EMBL" id="KPI86508.1"/>
    </source>
</evidence>
<comment type="caution">
    <text evidence="6">The sequence shown here is derived from an EMBL/GenBank/DDBJ whole genome shotgun (WGS) entry which is preliminary data.</text>
</comment>
<dbReference type="EMBL" id="LJSK01000127">
    <property type="protein sequence ID" value="KPI86508.1"/>
    <property type="molecule type" value="Genomic_DNA"/>
</dbReference>
<dbReference type="PROSITE" id="PS50103">
    <property type="entry name" value="ZF_C3H1"/>
    <property type="match status" value="1"/>
</dbReference>
<reference evidence="6 7" key="1">
    <citation type="journal article" date="2015" name="PLoS Pathog.">
        <title>Leptomonas seymouri: Adaptations to the Dixenous Life Cycle Analyzed by Genome Sequencing, Transcriptome Profiling and Co-infection with Leishmania donovani.</title>
        <authorList>
            <person name="Kraeva N."/>
            <person name="Butenko A."/>
            <person name="Hlavacova J."/>
            <person name="Kostygov A."/>
            <person name="Myskova J."/>
            <person name="Grybchuk D."/>
            <person name="Lestinova T."/>
            <person name="Votypka J."/>
            <person name="Volf P."/>
            <person name="Opperdoes F."/>
            <person name="Flegontov P."/>
            <person name="Lukes J."/>
            <person name="Yurchenko V."/>
        </authorList>
    </citation>
    <scope>NUCLEOTIDE SEQUENCE [LARGE SCALE GENOMIC DNA]</scope>
    <source>
        <strain evidence="6 7">ATCC 30220</strain>
    </source>
</reference>
<gene>
    <name evidence="6" type="ORF">ABL78_4410</name>
</gene>
<dbReference type="InterPro" id="IPR036855">
    <property type="entry name" value="Znf_CCCH_sf"/>
</dbReference>
<dbReference type="OrthoDB" id="247470at2759"/>
<feature type="domain" description="C3H1-type" evidence="5">
    <location>
        <begin position="203"/>
        <end position="231"/>
    </location>
</feature>
<evidence type="ECO:0000256" key="4">
    <source>
        <dbReference type="PROSITE-ProRule" id="PRU00723"/>
    </source>
</evidence>
<dbReference type="OMA" id="CNFLHIG"/>
<keyword evidence="1 4" id="KW-0479">Metal-binding</keyword>
<evidence type="ECO:0000313" key="7">
    <source>
        <dbReference type="Proteomes" id="UP000038009"/>
    </source>
</evidence>
<organism evidence="6 7">
    <name type="scientific">Leptomonas seymouri</name>
    <dbReference type="NCBI Taxonomy" id="5684"/>
    <lineage>
        <taxon>Eukaryota</taxon>
        <taxon>Discoba</taxon>
        <taxon>Euglenozoa</taxon>
        <taxon>Kinetoplastea</taxon>
        <taxon>Metakinetoplastina</taxon>
        <taxon>Trypanosomatida</taxon>
        <taxon>Trypanosomatidae</taxon>
        <taxon>Leishmaniinae</taxon>
        <taxon>Leptomonas</taxon>
    </lineage>
</organism>
<evidence type="ECO:0000256" key="2">
    <source>
        <dbReference type="ARBA" id="ARBA00022771"/>
    </source>
</evidence>
<evidence type="ECO:0000256" key="3">
    <source>
        <dbReference type="ARBA" id="ARBA00022833"/>
    </source>
</evidence>
<sequence length="246" mass="25603">MSAPAYKEPTLAPATAARQRKAGRVNYVIEAATPAMLCLVRGAQSKVYTPLSPESIYEAVQPHDLSLRPSPYIAHQALLDFYRICDGYYGVESEDVDLQQLTVGSHSKGHHGGNAVVTGMAATSHNGASSASAPPVPSFSAAAAAAAASASAVPPLPSPDDPNISEKLNDYRIAQLRRNAQHVDNKVYHSGGANASSTAVAAAGSAGVCHFYRTRGGCHRGAQCPFAHLDKSGQPIPKTAFGAGKR</sequence>
<keyword evidence="2 4" id="KW-0863">Zinc-finger</keyword>
<dbReference type="VEuPathDB" id="TriTrypDB:Lsey_0127_0030"/>
<evidence type="ECO:0000256" key="1">
    <source>
        <dbReference type="ARBA" id="ARBA00022723"/>
    </source>
</evidence>
<name>A0A0N1PD67_LEPSE</name>
<proteinExistence type="predicted"/>
<dbReference type="GO" id="GO:0008270">
    <property type="term" value="F:zinc ion binding"/>
    <property type="evidence" value="ECO:0007669"/>
    <property type="project" value="UniProtKB-KW"/>
</dbReference>
<accession>A0A0N1PD67</accession>
<evidence type="ECO:0000259" key="5">
    <source>
        <dbReference type="PROSITE" id="PS50103"/>
    </source>
</evidence>
<keyword evidence="3 4" id="KW-0862">Zinc</keyword>
<dbReference type="InterPro" id="IPR000571">
    <property type="entry name" value="Znf_CCCH"/>
</dbReference>
<dbReference type="SUPFAM" id="SSF90229">
    <property type="entry name" value="CCCH zinc finger"/>
    <property type="match status" value="1"/>
</dbReference>
<dbReference type="Proteomes" id="UP000038009">
    <property type="component" value="Unassembled WGS sequence"/>
</dbReference>
<feature type="zinc finger region" description="C3H1-type" evidence="4">
    <location>
        <begin position="203"/>
        <end position="231"/>
    </location>
</feature>
<protein>
    <recommendedName>
        <fullName evidence="5">C3H1-type domain-containing protein</fullName>
    </recommendedName>
</protein>